<feature type="transmembrane region" description="Helical" evidence="7">
    <location>
        <begin position="71"/>
        <end position="93"/>
    </location>
</feature>
<feature type="active site" description="Charge relay system" evidence="5">
    <location>
        <position position="443"/>
    </location>
</feature>
<dbReference type="RefSeq" id="XP_016210144.1">
    <property type="nucleotide sequence ID" value="XM_016362024.1"/>
</dbReference>
<keyword evidence="1 4" id="KW-0378">Hydrolase</keyword>
<reference evidence="8 9" key="1">
    <citation type="submission" date="2015-01" db="EMBL/GenBank/DDBJ databases">
        <title>The Genome Sequence of Ochroconis gallopava CBS43764.</title>
        <authorList>
            <consortium name="The Broad Institute Genomics Platform"/>
            <person name="Cuomo C."/>
            <person name="de Hoog S."/>
            <person name="Gorbushina A."/>
            <person name="Stielow B."/>
            <person name="Teixiera M."/>
            <person name="Abouelleil A."/>
            <person name="Chapman S.B."/>
            <person name="Priest M."/>
            <person name="Young S.K."/>
            <person name="Wortman J."/>
            <person name="Nusbaum C."/>
            <person name="Birren B."/>
        </authorList>
    </citation>
    <scope>NUCLEOTIDE SEQUENCE [LARGE SCALE GENOMIC DNA]</scope>
    <source>
        <strain evidence="8 9">CBS 43764</strain>
    </source>
</reference>
<dbReference type="EMBL" id="KN847565">
    <property type="protein sequence ID" value="KIW00275.1"/>
    <property type="molecule type" value="Genomic_DNA"/>
</dbReference>
<dbReference type="Proteomes" id="UP000053259">
    <property type="component" value="Unassembled WGS sequence"/>
</dbReference>
<name>A0A0D2A1S9_9PEZI</name>
<dbReference type="OrthoDB" id="2363873at2759"/>
<organism evidence="8 9">
    <name type="scientific">Verruconis gallopava</name>
    <dbReference type="NCBI Taxonomy" id="253628"/>
    <lineage>
        <taxon>Eukaryota</taxon>
        <taxon>Fungi</taxon>
        <taxon>Dikarya</taxon>
        <taxon>Ascomycota</taxon>
        <taxon>Pezizomycotina</taxon>
        <taxon>Dothideomycetes</taxon>
        <taxon>Pleosporomycetidae</taxon>
        <taxon>Venturiales</taxon>
        <taxon>Sympoventuriaceae</taxon>
        <taxon>Verruconis</taxon>
    </lineage>
</organism>
<dbReference type="InterPro" id="IPR016715">
    <property type="entry name" value="PAF_acetylhydro_eukaryote"/>
</dbReference>
<keyword evidence="3 4" id="KW-0443">Lipid metabolism</keyword>
<dbReference type="PANTHER" id="PTHR10272:SF11">
    <property type="entry name" value="PHOSPHOLIPASE-RELATED"/>
    <property type="match status" value="1"/>
</dbReference>
<evidence type="ECO:0000256" key="6">
    <source>
        <dbReference type="SAM" id="MobiDB-lite"/>
    </source>
</evidence>
<keyword evidence="7" id="KW-0472">Membrane</keyword>
<dbReference type="SUPFAM" id="SSF53474">
    <property type="entry name" value="alpha/beta-Hydrolases"/>
    <property type="match status" value="1"/>
</dbReference>
<dbReference type="AlphaFoldDB" id="A0A0D2A1S9"/>
<evidence type="ECO:0000313" key="8">
    <source>
        <dbReference type="EMBL" id="KIW00275.1"/>
    </source>
</evidence>
<feature type="active site" description="Charge relay system" evidence="5">
    <location>
        <position position="379"/>
    </location>
</feature>
<feature type="region of interest" description="Disordered" evidence="6">
    <location>
        <begin position="1"/>
        <end position="41"/>
    </location>
</feature>
<dbReference type="EC" id="3.1.1.47" evidence="4"/>
<dbReference type="InterPro" id="IPR029058">
    <property type="entry name" value="AB_hydrolase_fold"/>
</dbReference>
<evidence type="ECO:0000256" key="2">
    <source>
        <dbReference type="ARBA" id="ARBA00022963"/>
    </source>
</evidence>
<dbReference type="GeneID" id="27316138"/>
<protein>
    <recommendedName>
        <fullName evidence="4">Putative phospholipase</fullName>
        <ecNumber evidence="4">3.1.1.47</ecNumber>
    </recommendedName>
</protein>
<dbReference type="GO" id="GO:0003847">
    <property type="term" value="F:1-alkyl-2-acetylglycerophosphocholine esterase activity"/>
    <property type="evidence" value="ECO:0007669"/>
    <property type="project" value="UniProtKB-UniRule"/>
</dbReference>
<dbReference type="HOGENOM" id="CLU_022501_3_0_1"/>
<feature type="active site" description="Nucleophile" evidence="5">
    <location>
        <position position="352"/>
    </location>
</feature>
<evidence type="ECO:0000256" key="4">
    <source>
        <dbReference type="PIRNR" id="PIRNR018169"/>
    </source>
</evidence>
<dbReference type="InParanoid" id="A0A0D2A1S9"/>
<evidence type="ECO:0000256" key="7">
    <source>
        <dbReference type="SAM" id="Phobius"/>
    </source>
</evidence>
<dbReference type="Gene3D" id="3.40.50.1820">
    <property type="entry name" value="alpha/beta hydrolase"/>
    <property type="match status" value="1"/>
</dbReference>
<dbReference type="Pfam" id="PF03403">
    <property type="entry name" value="PAF-AH_p_II"/>
    <property type="match status" value="1"/>
</dbReference>
<dbReference type="PANTHER" id="PTHR10272">
    <property type="entry name" value="PLATELET-ACTIVATING FACTOR ACETYLHYDROLASE"/>
    <property type="match status" value="1"/>
</dbReference>
<keyword evidence="7" id="KW-1133">Transmembrane helix</keyword>
<dbReference type="STRING" id="253628.A0A0D2A1S9"/>
<dbReference type="GO" id="GO:0016042">
    <property type="term" value="P:lipid catabolic process"/>
    <property type="evidence" value="ECO:0007669"/>
    <property type="project" value="UniProtKB-KW"/>
</dbReference>
<keyword evidence="9" id="KW-1185">Reference proteome</keyword>
<comment type="similarity">
    <text evidence="4">Belongs to the serine esterase family.</text>
</comment>
<dbReference type="PIRSF" id="PIRSF018169">
    <property type="entry name" value="PAF_acetylhydrolase"/>
    <property type="match status" value="1"/>
</dbReference>
<keyword evidence="7" id="KW-0812">Transmembrane</keyword>
<evidence type="ECO:0000313" key="9">
    <source>
        <dbReference type="Proteomes" id="UP000053259"/>
    </source>
</evidence>
<evidence type="ECO:0000256" key="3">
    <source>
        <dbReference type="ARBA" id="ARBA00023098"/>
    </source>
</evidence>
<feature type="compositionally biased region" description="Acidic residues" evidence="6">
    <location>
        <begin position="11"/>
        <end position="22"/>
    </location>
</feature>
<comment type="catalytic activity">
    <reaction evidence="4">
        <text>a 1-O-alkyl-2-acetyl-sn-glycero-3-phosphocholine + H2O = a 1-O-alkyl-sn-glycero-3-phosphocholine + acetate + H(+)</text>
        <dbReference type="Rhea" id="RHEA:17777"/>
        <dbReference type="ChEBI" id="CHEBI:15377"/>
        <dbReference type="ChEBI" id="CHEBI:15378"/>
        <dbReference type="ChEBI" id="CHEBI:30089"/>
        <dbReference type="ChEBI" id="CHEBI:30909"/>
        <dbReference type="ChEBI" id="CHEBI:36707"/>
        <dbReference type="EC" id="3.1.1.47"/>
    </reaction>
</comment>
<dbReference type="VEuPathDB" id="FungiDB:PV09_08165"/>
<sequence length="538" mass="60356">MAPNDAHYSDDVELADFDEDDPIAEHDSPLPRRPGMDSPWKQPRWLTQQTKHWRIPDSFVRLIQPRLTWRYALFILLLLYVLYCLVRGSPLLASNLPKYTGPHEVGVMDLEVPLEKPVMISQTVYKETGQRAFELETVLFKLFYPAAKGSRSSKPSHYWVPKPVSLTARGYAKFASIDNFIMRPIMTAALWAIAGGITIPAKVDVPLAEPVDEVAFPIMVFSHGMASSRTDYTHYAGELASRGHVVAMIEHRDGSCPGSVLVRADGTTKHILHFKESELLPAPETEMDTPRMKREQLNFRQAEITETISVLRRINSGRGEQTRHANTRGEGTHLADWEGRLDFNHLVIAGHSYGATGALQALKHANSSSNPAVGGIILDPGKSSGPMNHDIDVPILVIHSNSWSSKHSIFEGRPHFDYVKDLVVEVRDRVGASWFLTSLGTTHPSVTDAPLIEPLLLSWTTGATIDVRQGVQEYVKTSVELYAWLKDGKRQGLLAEAVTHDAYEHWVNEERKNEFPAKYRKYWEVHVTPDPVLNSKAL</sequence>
<evidence type="ECO:0000256" key="1">
    <source>
        <dbReference type="ARBA" id="ARBA00022801"/>
    </source>
</evidence>
<evidence type="ECO:0000256" key="5">
    <source>
        <dbReference type="PIRSR" id="PIRSR018169-1"/>
    </source>
</evidence>
<gene>
    <name evidence="8" type="ORF">PV09_08165</name>
</gene>
<proteinExistence type="inferred from homology"/>
<keyword evidence="2 4" id="KW-0442">Lipid degradation</keyword>
<accession>A0A0D2A1S9</accession>